<dbReference type="AlphaFoldDB" id="S8D063"/>
<dbReference type="PANTHER" id="PTHR33493">
    <property type="entry name" value="LATE EMBRYOGENESIS ABUNDANT PROTEIN 6-RELATED"/>
    <property type="match status" value="1"/>
</dbReference>
<evidence type="ECO:0000256" key="1">
    <source>
        <dbReference type="ARBA" id="ARBA00010975"/>
    </source>
</evidence>
<dbReference type="Pfam" id="PF03760">
    <property type="entry name" value="LEA_1"/>
    <property type="match status" value="1"/>
</dbReference>
<dbReference type="GO" id="GO:0009793">
    <property type="term" value="P:embryo development ending in seed dormancy"/>
    <property type="evidence" value="ECO:0007669"/>
    <property type="project" value="InterPro"/>
</dbReference>
<sequence length="67" mass="7489">MQSAKETASNIAASAKAGMEKSKAIAHEKAEKMTTTDPIKKDIAEQRKEERIHHAQLQKQEARHHNA</sequence>
<comment type="similarity">
    <text evidence="1">Belongs to the LEA type 1 family.</text>
</comment>
<feature type="non-terminal residue" evidence="3">
    <location>
        <position position="67"/>
    </location>
</feature>
<organism evidence="3 4">
    <name type="scientific">Genlisea aurea</name>
    <dbReference type="NCBI Taxonomy" id="192259"/>
    <lineage>
        <taxon>Eukaryota</taxon>
        <taxon>Viridiplantae</taxon>
        <taxon>Streptophyta</taxon>
        <taxon>Embryophyta</taxon>
        <taxon>Tracheophyta</taxon>
        <taxon>Spermatophyta</taxon>
        <taxon>Magnoliopsida</taxon>
        <taxon>eudicotyledons</taxon>
        <taxon>Gunneridae</taxon>
        <taxon>Pentapetalae</taxon>
        <taxon>asterids</taxon>
        <taxon>lamiids</taxon>
        <taxon>Lamiales</taxon>
        <taxon>Lentibulariaceae</taxon>
        <taxon>Genlisea</taxon>
    </lineage>
</organism>
<comment type="caution">
    <text evidence="3">The sequence shown here is derived from an EMBL/GenBank/DDBJ whole genome shotgun (WGS) entry which is preliminary data.</text>
</comment>
<feature type="compositionally biased region" description="Polar residues" evidence="2">
    <location>
        <begin position="1"/>
        <end position="12"/>
    </location>
</feature>
<accession>S8D063</accession>
<evidence type="ECO:0000256" key="2">
    <source>
        <dbReference type="SAM" id="MobiDB-lite"/>
    </source>
</evidence>
<evidence type="ECO:0000313" key="3">
    <source>
        <dbReference type="EMBL" id="EPS73164.1"/>
    </source>
</evidence>
<reference evidence="3 4" key="1">
    <citation type="journal article" date="2013" name="BMC Genomics">
        <title>The miniature genome of a carnivorous plant Genlisea aurea contains a low number of genes and short non-coding sequences.</title>
        <authorList>
            <person name="Leushkin E.V."/>
            <person name="Sutormin R.A."/>
            <person name="Nabieva E.R."/>
            <person name="Penin A.A."/>
            <person name="Kondrashov A.S."/>
            <person name="Logacheva M.D."/>
        </authorList>
    </citation>
    <scope>NUCLEOTIDE SEQUENCE [LARGE SCALE GENOMIC DNA]</scope>
</reference>
<feature type="region of interest" description="Disordered" evidence="2">
    <location>
        <begin position="1"/>
        <end position="67"/>
    </location>
</feature>
<dbReference type="PANTHER" id="PTHR33493:SF2">
    <property type="entry name" value="LATE EMBRYOGENESIS ABUNDANT PROTEIN 46"/>
    <property type="match status" value="1"/>
</dbReference>
<proteinExistence type="inferred from homology"/>
<feature type="compositionally biased region" description="Basic and acidic residues" evidence="2">
    <location>
        <begin position="18"/>
        <end position="53"/>
    </location>
</feature>
<name>S8D063_9LAMI</name>
<dbReference type="Proteomes" id="UP000015453">
    <property type="component" value="Unassembled WGS sequence"/>
</dbReference>
<keyword evidence="4" id="KW-1185">Reference proteome</keyword>
<dbReference type="InterPro" id="IPR005513">
    <property type="entry name" value="LEA_1"/>
</dbReference>
<gene>
    <name evidence="3" type="ORF">M569_01597</name>
</gene>
<dbReference type="OrthoDB" id="758082at2759"/>
<dbReference type="EMBL" id="AUSU01000539">
    <property type="protein sequence ID" value="EPS73164.1"/>
    <property type="molecule type" value="Genomic_DNA"/>
</dbReference>
<protein>
    <submittedName>
        <fullName evidence="3">Uncharacterized protein</fullName>
    </submittedName>
</protein>
<evidence type="ECO:0000313" key="4">
    <source>
        <dbReference type="Proteomes" id="UP000015453"/>
    </source>
</evidence>